<gene>
    <name evidence="1" type="ORF">H5410_015979</name>
</gene>
<keyword evidence="2" id="KW-1185">Reference proteome</keyword>
<dbReference type="EMBL" id="JACXVP010000003">
    <property type="protein sequence ID" value="KAG5616155.1"/>
    <property type="molecule type" value="Genomic_DNA"/>
</dbReference>
<comment type="caution">
    <text evidence="1">The sequence shown here is derived from an EMBL/GenBank/DDBJ whole genome shotgun (WGS) entry which is preliminary data.</text>
</comment>
<dbReference type="AlphaFoldDB" id="A0A9J5ZVQ8"/>
<organism evidence="1 2">
    <name type="scientific">Solanum commersonii</name>
    <name type="common">Commerson's wild potato</name>
    <name type="synonym">Commerson's nightshade</name>
    <dbReference type="NCBI Taxonomy" id="4109"/>
    <lineage>
        <taxon>Eukaryota</taxon>
        <taxon>Viridiplantae</taxon>
        <taxon>Streptophyta</taxon>
        <taxon>Embryophyta</taxon>
        <taxon>Tracheophyta</taxon>
        <taxon>Spermatophyta</taxon>
        <taxon>Magnoliopsida</taxon>
        <taxon>eudicotyledons</taxon>
        <taxon>Gunneridae</taxon>
        <taxon>Pentapetalae</taxon>
        <taxon>asterids</taxon>
        <taxon>lamiids</taxon>
        <taxon>Solanales</taxon>
        <taxon>Solanaceae</taxon>
        <taxon>Solanoideae</taxon>
        <taxon>Solaneae</taxon>
        <taxon>Solanum</taxon>
    </lineage>
</organism>
<dbReference type="Proteomes" id="UP000824120">
    <property type="component" value="Chromosome 3"/>
</dbReference>
<sequence>METASVKKKNAKINQEIINITKAPTRVPEFEHGIGKLKLGNVSSISEKSKTKEGLNESIGS</sequence>
<name>A0A9J5ZVQ8_SOLCO</name>
<evidence type="ECO:0000313" key="2">
    <source>
        <dbReference type="Proteomes" id="UP000824120"/>
    </source>
</evidence>
<protein>
    <submittedName>
        <fullName evidence="1">Uncharacterized protein</fullName>
    </submittedName>
</protein>
<dbReference type="OrthoDB" id="1328393at2759"/>
<evidence type="ECO:0000313" key="1">
    <source>
        <dbReference type="EMBL" id="KAG5616155.1"/>
    </source>
</evidence>
<accession>A0A9J5ZVQ8</accession>
<proteinExistence type="predicted"/>
<reference evidence="1 2" key="1">
    <citation type="submission" date="2020-09" db="EMBL/GenBank/DDBJ databases">
        <title>De no assembly of potato wild relative species, Solanum commersonii.</title>
        <authorList>
            <person name="Cho K."/>
        </authorList>
    </citation>
    <scope>NUCLEOTIDE SEQUENCE [LARGE SCALE GENOMIC DNA]</scope>
    <source>
        <strain evidence="1">LZ3.2</strain>
        <tissue evidence="1">Leaf</tissue>
    </source>
</reference>